<keyword evidence="2" id="KW-0695">RNA-directed DNA polymerase</keyword>
<gene>
    <name evidence="2" type="ORF">llap_1442</name>
</gene>
<dbReference type="EMBL" id="KZ505657">
    <property type="protein sequence ID" value="PKU48248.1"/>
    <property type="molecule type" value="Genomic_DNA"/>
</dbReference>
<dbReference type="InterPro" id="IPR000477">
    <property type="entry name" value="RT_dom"/>
</dbReference>
<dbReference type="GO" id="GO:0003964">
    <property type="term" value="F:RNA-directed DNA polymerase activity"/>
    <property type="evidence" value="ECO:0007669"/>
    <property type="project" value="UniProtKB-KW"/>
</dbReference>
<accession>A0A2I0UQC6</accession>
<organism evidence="2 3">
    <name type="scientific">Limosa lapponica baueri</name>
    <dbReference type="NCBI Taxonomy" id="1758121"/>
    <lineage>
        <taxon>Eukaryota</taxon>
        <taxon>Metazoa</taxon>
        <taxon>Chordata</taxon>
        <taxon>Craniata</taxon>
        <taxon>Vertebrata</taxon>
        <taxon>Euteleostomi</taxon>
        <taxon>Archelosauria</taxon>
        <taxon>Archosauria</taxon>
        <taxon>Dinosauria</taxon>
        <taxon>Saurischia</taxon>
        <taxon>Theropoda</taxon>
        <taxon>Coelurosauria</taxon>
        <taxon>Aves</taxon>
        <taxon>Neognathae</taxon>
        <taxon>Neoaves</taxon>
        <taxon>Charadriiformes</taxon>
        <taxon>Scolopacidae</taxon>
        <taxon>Limosa</taxon>
    </lineage>
</organism>
<protein>
    <submittedName>
        <fullName evidence="2">Rna-directed dna polymerase from mobile element jockey-like</fullName>
    </submittedName>
</protein>
<dbReference type="Proteomes" id="UP000233556">
    <property type="component" value="Unassembled WGS sequence"/>
</dbReference>
<dbReference type="OrthoDB" id="416454at2759"/>
<proteinExistence type="predicted"/>
<evidence type="ECO:0000313" key="3">
    <source>
        <dbReference type="Proteomes" id="UP000233556"/>
    </source>
</evidence>
<dbReference type="Pfam" id="PF00078">
    <property type="entry name" value="RVT_1"/>
    <property type="match status" value="1"/>
</dbReference>
<evidence type="ECO:0000259" key="1">
    <source>
        <dbReference type="PROSITE" id="PS50878"/>
    </source>
</evidence>
<reference evidence="3" key="2">
    <citation type="submission" date="2017-12" db="EMBL/GenBank/DDBJ databases">
        <title>Genome sequence of the Bar-tailed Godwit (Limosa lapponica baueri).</title>
        <authorList>
            <person name="Lima N.C.B."/>
            <person name="Parody-Merino A.M."/>
            <person name="Battley P.F."/>
            <person name="Fidler A.E."/>
            <person name="Prosdocimi F."/>
        </authorList>
    </citation>
    <scope>NUCLEOTIDE SEQUENCE [LARGE SCALE GENOMIC DNA]</scope>
</reference>
<dbReference type="PANTHER" id="PTHR33332">
    <property type="entry name" value="REVERSE TRANSCRIPTASE DOMAIN-CONTAINING PROTEIN"/>
    <property type="match status" value="1"/>
</dbReference>
<name>A0A2I0UQC6_LIMLA</name>
<keyword evidence="3" id="KW-1185">Reference proteome</keyword>
<dbReference type="SUPFAM" id="SSF56672">
    <property type="entry name" value="DNA/RNA polymerases"/>
    <property type="match status" value="1"/>
</dbReference>
<dbReference type="PROSITE" id="PS50878">
    <property type="entry name" value="RT_POL"/>
    <property type="match status" value="1"/>
</dbReference>
<sequence>MGPDKTHPIVQRELADVVAKPLSMIFGKSWQSDEIPGVTTSVDKRRATDVIKLDFCKAFDTVTHNILLFKLKIYGCDGWTVQGMRNWMGGCMQRVAVNDSISRWRLLASGVPWGSVLGPVLFNIFINDIDSGIECTLSNFADDTRLSGVVDKPEGPDAIQWDLDRLEKWACADLMRFNKAKCKILHLGRGKL</sequence>
<dbReference type="AlphaFoldDB" id="A0A2I0UQC6"/>
<feature type="domain" description="Reverse transcriptase" evidence="1">
    <location>
        <begin position="1"/>
        <end position="192"/>
    </location>
</feature>
<keyword evidence="2" id="KW-0808">Transferase</keyword>
<keyword evidence="2" id="KW-0548">Nucleotidyltransferase</keyword>
<evidence type="ECO:0000313" key="2">
    <source>
        <dbReference type="EMBL" id="PKU48248.1"/>
    </source>
</evidence>
<dbReference type="InterPro" id="IPR043502">
    <property type="entry name" value="DNA/RNA_pol_sf"/>
</dbReference>
<reference evidence="3" key="1">
    <citation type="submission" date="2017-11" db="EMBL/GenBank/DDBJ databases">
        <authorList>
            <person name="Lima N.C."/>
            <person name="Parody-Merino A.M."/>
            <person name="Battley P.F."/>
            <person name="Fidler A.E."/>
            <person name="Prosdocimi F."/>
        </authorList>
    </citation>
    <scope>NUCLEOTIDE SEQUENCE [LARGE SCALE GENOMIC DNA]</scope>
</reference>